<name>A0A8S5VJ47_9CAUD</name>
<feature type="compositionally biased region" description="Basic and acidic residues" evidence="1">
    <location>
        <begin position="158"/>
        <end position="187"/>
    </location>
</feature>
<feature type="region of interest" description="Disordered" evidence="1">
    <location>
        <begin position="905"/>
        <end position="933"/>
    </location>
</feature>
<feature type="compositionally biased region" description="Polar residues" evidence="1">
    <location>
        <begin position="126"/>
        <end position="136"/>
    </location>
</feature>
<feature type="compositionally biased region" description="Basic residues" evidence="1">
    <location>
        <begin position="99"/>
        <end position="116"/>
    </location>
</feature>
<sequence>MAKMRSRTEALVNAYLNNYQNANATTVSGGHSAQQSAQSQGSAIMNATDKTLPTLKDYSADVLNGIVKSADNAQSTAISNFKLAKKQIEAEQKAAKKAAKAAAKSSRKSGSKKSSKKSSSTSSSADDTSGGNTSLDSLFGGAASTSSGTTGSTAGSKPKADDTEKPKAENEKAKEKSAQEKYLEAKKSGTRTTAAKSYAERNGTGRVSTAQPAQSRAVTRGGKVIGSSYAAAGSAPSAAETQAAKDKRNDYKSRQADIAAALKKLQSDADYRAELAAPGRKLTSAEVAAVNQYEKSTKNTGFSGLKRVFEAAANKEGLSQEDYAKKTAAMNAELNQNSALRGKAQMNGAGQTAQAFTAGLYDSVPFLTKSVDKLTGIANETGAELPQLSNAIEGAKSYDPLAAAAGTLAGKGMQYDLFNTAMAGTPLAETMGKVGGKVASAASKVPVLGRFATPAAGEALGRILTDQTADTALDTIPSLVNDLQTYDDQQSRMKNGEQVDDALTPGQIGLNTLGNVAQNFAFNAIPEVGGAVLNRLKRPIENAEAARNALDVEQARGMVDSYEGLQQNSITRPAEALNDVNTGLTLAPTLNDSSAVEDTGRWAVQNTENLPIDAQLAEAYNRGNGGVVNGELGAGVRADVSGNADAGAGIEPQPGGTGSGIAGQAAEAGVGSAARSNGRGVPGTDAENTAAVAEWAKSITGKNRQSVYTRRIEDLYARMQNGASRDELLEEAGNIAAGIVKERDFAEPLDEATTALRDYFKSTPVRLDEKAAGDILSTSGLKSIQQYNFQNGTNFSMTKGVPYDSAMMELAEMGTGVKGTSVDDLMAAVQSSNAKPLVDIDMAAASTDYYRDAILNGPTGLEIGGEDFANWLDTQSFDRDAPDYVQRLLERDSLPMLNDTAKTVSERVPGLEQPLNGSESVPGNAIGAESTQYNREEVPNLDYANQRVMQGDMDAETAAELGIGQQTHTVYSRAEGRDTATQDFDVLVQQTGSVTDAGRTVADELNQSIQDNHWDAADVYRGSYAVQQLQQRLSELPEGSAEADVVKAQIANINRAVSAGQSKAGQALVSGRYAQPDEYSGIRRFNQYTQESVDRFANTREGQRLQEVAHDVADNLNGPMDDEFTAFIHDQGINTGDDVRDQLEYMADQIQRMGRTHHVDINEEQARAAAASLQAGGTVEDIYGAFARQSLGIGELSQDDFDYAVETFQRIAEMPDSRERYDLEMSVYNRMANYMPARGFGDRFNNIRYLAMLGNTRTHVRNVLGNVMMGTVVRAKDNVAGLMQLALPESQRTKAIGTTLTADGRQMVNRAREYAENNMYTTLFQDGRWNMETGLQAARNTYTTPVGRAIGRLSDINGNLLEAEDNYFLRSEFGNSMASFLKARGYDSSIFDATDEHSRTVIRQAAAQALADAREATFHEDNFLSTAFRNFSNDTRRHGPAGQLTYAVVEGILPFKKTPINIAKNALEYNPIGGTIEAVYRGATGQGAARVMDAAAKGVTGTAILGAGYLLAKNGLLTGGASGDDRADNYNQMLGEQDYAVKIPGKGTYTLDWASPASVPLLIGAQIAKDQENSGEFNLTQTLDQMRQITQPILDTTMLQGLNDTLNSVSYADSNDKLATLGTSALGSFANQFVPTALGQVARTVDDTRRSTYGGGDTKTERDVSYNINKMKNKIPGLSEQNEAYIDQWGREQKSLDGTDDSAGGYALRGIYNMLSPGYLRQENVTPVDEYLQGLYGSTNDSHVLPEKASSKITVDSENYYMTPEEKTEYAKTSGQTAYDIIDSLRQNDMFLKLSEDQQSALVQEAYSVAKTVGGVAAVGDGVSGTNSKAYEAYQQGGVPTLESYLLAKNATDIARDEKREATGSDTASLDTVETWNTLYSQFGDDAIPQFVDTTDDDSAVRRIDQYAGDNGVSAYMRAYSAVANTLEEGQTPNKYYVGIGMQKYGLNGEDFARAYLAAYSKTDKKGAEMYEKYGVNGLKGWVEFKAYADADGNGHLKKTEVIDQLNKMSLTEQLYNAYYNAAMGK</sequence>
<organism evidence="2">
    <name type="scientific">Ackermannviridae sp</name>
    <dbReference type="NCBI Taxonomy" id="2831612"/>
    <lineage>
        <taxon>Viruses</taxon>
        <taxon>Duplodnaviria</taxon>
        <taxon>Heunggongvirae</taxon>
        <taxon>Uroviricota</taxon>
        <taxon>Caudoviricetes</taxon>
        <taxon>Pantevenvirales</taxon>
        <taxon>Ackermannviridae</taxon>
    </lineage>
</organism>
<dbReference type="EMBL" id="BK035229">
    <property type="protein sequence ID" value="DAG87168.1"/>
    <property type="molecule type" value="Genomic_DNA"/>
</dbReference>
<feature type="region of interest" description="Disordered" evidence="1">
    <location>
        <begin position="645"/>
        <end position="666"/>
    </location>
</feature>
<evidence type="ECO:0000313" key="2">
    <source>
        <dbReference type="EMBL" id="DAG87168.1"/>
    </source>
</evidence>
<proteinExistence type="predicted"/>
<feature type="compositionally biased region" description="Polar residues" evidence="1">
    <location>
        <begin position="205"/>
        <end position="217"/>
    </location>
</feature>
<evidence type="ECO:0000256" key="1">
    <source>
        <dbReference type="SAM" id="MobiDB-lite"/>
    </source>
</evidence>
<feature type="compositionally biased region" description="Low complexity" evidence="1">
    <location>
        <begin position="140"/>
        <end position="156"/>
    </location>
</feature>
<protein>
    <submittedName>
        <fullName evidence="2">Uncharacterized protein</fullName>
    </submittedName>
</protein>
<accession>A0A8S5VJ47</accession>
<reference evidence="2" key="1">
    <citation type="journal article" date="2021" name="Proc. Natl. Acad. Sci. U.S.A.">
        <title>A Catalog of Tens of Thousands of Viruses from Human Metagenomes Reveals Hidden Associations with Chronic Diseases.</title>
        <authorList>
            <person name="Tisza M.J."/>
            <person name="Buck C.B."/>
        </authorList>
    </citation>
    <scope>NUCLEOTIDE SEQUENCE</scope>
    <source>
        <strain evidence="2">Ctpks17</strain>
    </source>
</reference>
<feature type="region of interest" description="Disordered" evidence="1">
    <location>
        <begin position="99"/>
        <end position="221"/>
    </location>
</feature>